<reference evidence="1 2" key="1">
    <citation type="submission" date="2015-09" db="EMBL/GenBank/DDBJ databases">
        <title>Draft Genome Sequence of Bradyrhizobium manausense Strain BR 3351T, a Novel Symbiotic Nitrogen-Fixing Alphaproteobacterium Isolated from Brazilian Amazon Rain Forest.</title>
        <authorList>
            <person name="De Araujo J.L."/>
            <person name="Zilli J.E."/>
        </authorList>
    </citation>
    <scope>NUCLEOTIDE SEQUENCE [LARGE SCALE GENOMIC DNA]</scope>
    <source>
        <strain evidence="1 2">BR3351</strain>
    </source>
</reference>
<name>A0A0R3CWU8_9BRAD</name>
<dbReference type="EMBL" id="LJYG01000111">
    <property type="protein sequence ID" value="KRQ02057.1"/>
    <property type="molecule type" value="Genomic_DNA"/>
</dbReference>
<keyword evidence="2" id="KW-1185">Reference proteome</keyword>
<gene>
    <name evidence="1" type="ORF">AOQ71_36310</name>
</gene>
<accession>A0A0R3CWU8</accession>
<comment type="caution">
    <text evidence="1">The sequence shown here is derived from an EMBL/GenBank/DDBJ whole genome shotgun (WGS) entry which is preliminary data.</text>
</comment>
<organism evidence="1 2">
    <name type="scientific">Bradyrhizobium manausense</name>
    <dbReference type="NCBI Taxonomy" id="989370"/>
    <lineage>
        <taxon>Bacteria</taxon>
        <taxon>Pseudomonadati</taxon>
        <taxon>Pseudomonadota</taxon>
        <taxon>Alphaproteobacteria</taxon>
        <taxon>Hyphomicrobiales</taxon>
        <taxon>Nitrobacteraceae</taxon>
        <taxon>Bradyrhizobium</taxon>
    </lineage>
</organism>
<proteinExistence type="predicted"/>
<evidence type="ECO:0000313" key="1">
    <source>
        <dbReference type="EMBL" id="KRQ02057.1"/>
    </source>
</evidence>
<dbReference type="AlphaFoldDB" id="A0A0R3CWU8"/>
<sequence length="118" mass="12379">MMDEWPHTLPSTRKQSGMILAAVEAALMDRLLGPDEGLGSVVVCVDVGIDVVLKLLEACEGGAAGSLPCRIENDTSTWLSQNALVDVNETSRCGGPSVIAHSSDARISAEPPLASRLH</sequence>
<protein>
    <submittedName>
        <fullName evidence="1">Uncharacterized protein</fullName>
    </submittedName>
</protein>
<evidence type="ECO:0000313" key="2">
    <source>
        <dbReference type="Proteomes" id="UP000051936"/>
    </source>
</evidence>
<dbReference type="Proteomes" id="UP000051936">
    <property type="component" value="Unassembled WGS sequence"/>
</dbReference>